<evidence type="ECO:0000256" key="8">
    <source>
        <dbReference type="SAM" id="MobiDB-lite"/>
    </source>
</evidence>
<dbReference type="PROSITE" id="PS50893">
    <property type="entry name" value="ABC_TRANSPORTER_2"/>
    <property type="match status" value="1"/>
</dbReference>
<gene>
    <name evidence="10" type="ORF">PCOR1329_LOCUS6277</name>
</gene>
<protein>
    <recommendedName>
        <fullName evidence="9">ABC transporter domain-containing protein</fullName>
    </recommendedName>
</protein>
<feature type="region of interest" description="Disordered" evidence="8">
    <location>
        <begin position="65"/>
        <end position="110"/>
    </location>
</feature>
<comment type="similarity">
    <text evidence="1">Belongs to the ABC transporter superfamily. ABCD family. Peroxisomal fatty acyl CoA transporter (TC 3.A.1.203) subfamily.</text>
</comment>
<dbReference type="PANTHER" id="PTHR11384:SF59">
    <property type="entry name" value="LYSOSOMAL COBALAMIN TRANSPORTER ABCD4"/>
    <property type="match status" value="1"/>
</dbReference>
<evidence type="ECO:0000313" key="11">
    <source>
        <dbReference type="Proteomes" id="UP001189429"/>
    </source>
</evidence>
<evidence type="ECO:0000313" key="10">
    <source>
        <dbReference type="EMBL" id="CAK0797097.1"/>
    </source>
</evidence>
<feature type="domain" description="ABC transporter" evidence="9">
    <location>
        <begin position="185"/>
        <end position="407"/>
    </location>
</feature>
<dbReference type="InterPro" id="IPR003439">
    <property type="entry name" value="ABC_transporter-like_ATP-bd"/>
</dbReference>
<evidence type="ECO:0000256" key="5">
    <source>
        <dbReference type="ARBA" id="ARBA00022840"/>
    </source>
</evidence>
<dbReference type="PANTHER" id="PTHR11384">
    <property type="entry name" value="ATP-BINDING CASSETTE, SUB-FAMILY D MEMBER"/>
    <property type="match status" value="1"/>
</dbReference>
<keyword evidence="5" id="KW-0067">ATP-binding</keyword>
<evidence type="ECO:0000256" key="4">
    <source>
        <dbReference type="ARBA" id="ARBA00022741"/>
    </source>
</evidence>
<comment type="caution">
    <text evidence="10">The sequence shown here is derived from an EMBL/GenBank/DDBJ whole genome shotgun (WGS) entry which is preliminary data.</text>
</comment>
<dbReference type="InterPro" id="IPR003593">
    <property type="entry name" value="AAA+_ATPase"/>
</dbReference>
<keyword evidence="3" id="KW-0812">Transmembrane</keyword>
<dbReference type="SUPFAM" id="SSF52540">
    <property type="entry name" value="P-loop containing nucleoside triphosphate hydrolases"/>
    <property type="match status" value="1"/>
</dbReference>
<feature type="compositionally biased region" description="Basic residues" evidence="8">
    <location>
        <begin position="86"/>
        <end position="98"/>
    </location>
</feature>
<evidence type="ECO:0000256" key="7">
    <source>
        <dbReference type="ARBA" id="ARBA00023136"/>
    </source>
</evidence>
<name>A0ABN9PYD8_9DINO</name>
<sequence length="407" mass="44463">MRSPSSIAFYRGQAQEVSGMLRKLARRLQTEWRRLANKDVVQAYSTMFRQFVGLLPVYVLAGRSTPQTQPSSGHDGGAALLDGHGHGGHGHGHAHGHGAGHDHEGRPAGGTDIAAVNQAREVFDEVLYHLLIVAENTSDFSRLATVALELDRYSERSRRDLQQLQSETGAGGRLLPAPPGGPFWLQVEDLTLWAPGEPRRLLVKELSVAMTGGDRLLICGPSGAGKTTLLRAIAGLWLQWTGSIRREMDARRVMFLPQRPYIQVGTLREQLLYPFGAGSDCSHGAGGAAATDDELKQIMQRVGLQPVLLRVQGDLGARRRWAEELSVGEQQRVSIARILVHKPAFAILDEATSANDTGHELTMYRCVQETCSAFVSVGHRESIEAFHTGKLTLLGEGQQGQWTLEPL</sequence>
<dbReference type="CDD" id="cd03223">
    <property type="entry name" value="ABCD_peroxisomal_ALDP"/>
    <property type="match status" value="1"/>
</dbReference>
<reference evidence="10" key="1">
    <citation type="submission" date="2023-10" db="EMBL/GenBank/DDBJ databases">
        <authorList>
            <person name="Chen Y."/>
            <person name="Shah S."/>
            <person name="Dougan E. K."/>
            <person name="Thang M."/>
            <person name="Chan C."/>
        </authorList>
    </citation>
    <scope>NUCLEOTIDE SEQUENCE [LARGE SCALE GENOMIC DNA]</scope>
</reference>
<keyword evidence="7" id="KW-0472">Membrane</keyword>
<evidence type="ECO:0000256" key="6">
    <source>
        <dbReference type="ARBA" id="ARBA00022989"/>
    </source>
</evidence>
<keyword evidence="2" id="KW-0813">Transport</keyword>
<dbReference type="Pfam" id="PF00005">
    <property type="entry name" value="ABC_tran"/>
    <property type="match status" value="1"/>
</dbReference>
<dbReference type="PROSITE" id="PS00211">
    <property type="entry name" value="ABC_TRANSPORTER_1"/>
    <property type="match status" value="1"/>
</dbReference>
<dbReference type="InterPro" id="IPR017871">
    <property type="entry name" value="ABC_transporter-like_CS"/>
</dbReference>
<keyword evidence="11" id="KW-1185">Reference proteome</keyword>
<dbReference type="EMBL" id="CAUYUJ010001673">
    <property type="protein sequence ID" value="CAK0797097.1"/>
    <property type="molecule type" value="Genomic_DNA"/>
</dbReference>
<keyword evidence="6" id="KW-1133">Transmembrane helix</keyword>
<accession>A0ABN9PYD8</accession>
<dbReference type="SMART" id="SM00382">
    <property type="entry name" value="AAA"/>
    <property type="match status" value="1"/>
</dbReference>
<evidence type="ECO:0000256" key="3">
    <source>
        <dbReference type="ARBA" id="ARBA00022692"/>
    </source>
</evidence>
<dbReference type="InterPro" id="IPR050835">
    <property type="entry name" value="ABC_transporter_sub-D"/>
</dbReference>
<evidence type="ECO:0000256" key="1">
    <source>
        <dbReference type="ARBA" id="ARBA00008575"/>
    </source>
</evidence>
<dbReference type="Proteomes" id="UP001189429">
    <property type="component" value="Unassembled WGS sequence"/>
</dbReference>
<keyword evidence="4" id="KW-0547">Nucleotide-binding</keyword>
<dbReference type="InterPro" id="IPR027417">
    <property type="entry name" value="P-loop_NTPase"/>
</dbReference>
<organism evidence="10 11">
    <name type="scientific">Prorocentrum cordatum</name>
    <dbReference type="NCBI Taxonomy" id="2364126"/>
    <lineage>
        <taxon>Eukaryota</taxon>
        <taxon>Sar</taxon>
        <taxon>Alveolata</taxon>
        <taxon>Dinophyceae</taxon>
        <taxon>Prorocentrales</taxon>
        <taxon>Prorocentraceae</taxon>
        <taxon>Prorocentrum</taxon>
    </lineage>
</organism>
<proteinExistence type="inferred from homology"/>
<dbReference type="Gene3D" id="3.40.50.300">
    <property type="entry name" value="P-loop containing nucleotide triphosphate hydrolases"/>
    <property type="match status" value="1"/>
</dbReference>
<evidence type="ECO:0000256" key="2">
    <source>
        <dbReference type="ARBA" id="ARBA00022448"/>
    </source>
</evidence>
<evidence type="ECO:0000259" key="9">
    <source>
        <dbReference type="PROSITE" id="PS50893"/>
    </source>
</evidence>